<dbReference type="SUPFAM" id="SSF50129">
    <property type="entry name" value="GroES-like"/>
    <property type="match status" value="1"/>
</dbReference>
<evidence type="ECO:0000256" key="4">
    <source>
        <dbReference type="ARBA" id="ARBA00022833"/>
    </source>
</evidence>
<name>A0ABP9BZP8_9ACTN</name>
<dbReference type="PANTHER" id="PTHR43350">
    <property type="entry name" value="NAD-DEPENDENT ALCOHOL DEHYDROGENASE"/>
    <property type="match status" value="1"/>
</dbReference>
<sequence length="365" mass="38538">MKSTAAMLRTAPGALTLETIEVDAPAETEVRVKTSAVGLCHSDLHIIRGHNRRPLPMVLGHEAVGEVVDVGSQVTHVRPGDRVIACLSEHCGWCEYCLSGRLFLCDRADLARPPGRPPRLSQSGDTVHAGFGIGAFSEYFLVHQSAVTAVPDPLPHEYAALLGCAVVTGMGAVFHTAQVRPGETMAVVGCGGIGLSAIQAGRIAGAGIIAAFDTDRAKFSKALKLGATHVFDPTRPEDLAEFRKLTGGVDHGFDAVGGPTVAASTFSLLRKGGTCTLIGMPAEDDNYTLPAMPLLMGRRVQGSLMGSNRFPIDIPRYARMALSGDLDLQSMLAKTVTLSELEATYQGMDSGSAGRTVLVFDEESR</sequence>
<evidence type="ECO:0000256" key="2">
    <source>
        <dbReference type="ARBA" id="ARBA00008072"/>
    </source>
</evidence>
<dbReference type="SUPFAM" id="SSF51735">
    <property type="entry name" value="NAD(P)-binding Rossmann-fold domains"/>
    <property type="match status" value="1"/>
</dbReference>
<dbReference type="PROSITE" id="PS00059">
    <property type="entry name" value="ADH_ZINC"/>
    <property type="match status" value="1"/>
</dbReference>
<accession>A0ABP9BZP8</accession>
<dbReference type="InterPro" id="IPR036291">
    <property type="entry name" value="NAD(P)-bd_dom_sf"/>
</dbReference>
<protein>
    <submittedName>
        <fullName evidence="8">Zn-dependent alcohol dehydrogenase</fullName>
    </submittedName>
</protein>
<dbReference type="Gene3D" id="3.40.50.720">
    <property type="entry name" value="NAD(P)-binding Rossmann-like Domain"/>
    <property type="match status" value="1"/>
</dbReference>
<dbReference type="EMBL" id="BAABKQ010000001">
    <property type="protein sequence ID" value="GAA4802863.1"/>
    <property type="molecule type" value="Genomic_DNA"/>
</dbReference>
<dbReference type="RefSeq" id="WP_200175514.1">
    <property type="nucleotide sequence ID" value="NZ_BAABKQ010000001.1"/>
</dbReference>
<keyword evidence="5" id="KW-0560">Oxidoreductase</keyword>
<organism evidence="8 9">
    <name type="scientific">Tomitella cavernea</name>
    <dbReference type="NCBI Taxonomy" id="1387982"/>
    <lineage>
        <taxon>Bacteria</taxon>
        <taxon>Bacillati</taxon>
        <taxon>Actinomycetota</taxon>
        <taxon>Actinomycetes</taxon>
        <taxon>Mycobacteriales</taxon>
        <taxon>Tomitella</taxon>
    </lineage>
</organism>
<dbReference type="Pfam" id="PF00107">
    <property type="entry name" value="ADH_zinc_N"/>
    <property type="match status" value="1"/>
</dbReference>
<evidence type="ECO:0000256" key="3">
    <source>
        <dbReference type="ARBA" id="ARBA00022723"/>
    </source>
</evidence>
<keyword evidence="3 6" id="KW-0479">Metal-binding</keyword>
<dbReference type="Proteomes" id="UP001500839">
    <property type="component" value="Unassembled WGS sequence"/>
</dbReference>
<comment type="caution">
    <text evidence="8">The sequence shown here is derived from an EMBL/GenBank/DDBJ whole genome shotgun (WGS) entry which is preliminary data.</text>
</comment>
<proteinExistence type="inferred from homology"/>
<gene>
    <name evidence="8" type="ORF">GCM10023353_01200</name>
</gene>
<dbReference type="InterPro" id="IPR013154">
    <property type="entry name" value="ADH-like_N"/>
</dbReference>
<dbReference type="InterPro" id="IPR013149">
    <property type="entry name" value="ADH-like_C"/>
</dbReference>
<keyword evidence="4 6" id="KW-0862">Zinc</keyword>
<dbReference type="Gene3D" id="3.90.180.10">
    <property type="entry name" value="Medium-chain alcohol dehydrogenases, catalytic domain"/>
    <property type="match status" value="1"/>
</dbReference>
<evidence type="ECO:0000259" key="7">
    <source>
        <dbReference type="SMART" id="SM00829"/>
    </source>
</evidence>
<dbReference type="CDD" id="cd08279">
    <property type="entry name" value="Zn_ADH_class_III"/>
    <property type="match status" value="1"/>
</dbReference>
<evidence type="ECO:0000256" key="5">
    <source>
        <dbReference type="ARBA" id="ARBA00023002"/>
    </source>
</evidence>
<reference evidence="9" key="1">
    <citation type="journal article" date="2019" name="Int. J. Syst. Evol. Microbiol.">
        <title>The Global Catalogue of Microorganisms (GCM) 10K type strain sequencing project: providing services to taxonomists for standard genome sequencing and annotation.</title>
        <authorList>
            <consortium name="The Broad Institute Genomics Platform"/>
            <consortium name="The Broad Institute Genome Sequencing Center for Infectious Disease"/>
            <person name="Wu L."/>
            <person name="Ma J."/>
        </authorList>
    </citation>
    <scope>NUCLEOTIDE SEQUENCE [LARGE SCALE GENOMIC DNA]</scope>
    <source>
        <strain evidence="9">JCM 18542</strain>
    </source>
</reference>
<comment type="cofactor">
    <cofactor evidence="1 6">
        <name>Zn(2+)</name>
        <dbReference type="ChEBI" id="CHEBI:29105"/>
    </cofactor>
</comment>
<dbReference type="SMART" id="SM00829">
    <property type="entry name" value="PKS_ER"/>
    <property type="match status" value="1"/>
</dbReference>
<dbReference type="InterPro" id="IPR002328">
    <property type="entry name" value="ADH_Zn_CS"/>
</dbReference>
<dbReference type="InterPro" id="IPR011032">
    <property type="entry name" value="GroES-like_sf"/>
</dbReference>
<evidence type="ECO:0000256" key="6">
    <source>
        <dbReference type="RuleBase" id="RU361277"/>
    </source>
</evidence>
<evidence type="ECO:0000313" key="8">
    <source>
        <dbReference type="EMBL" id="GAA4802863.1"/>
    </source>
</evidence>
<dbReference type="Pfam" id="PF08240">
    <property type="entry name" value="ADH_N"/>
    <property type="match status" value="1"/>
</dbReference>
<comment type="similarity">
    <text evidence="2 6">Belongs to the zinc-containing alcohol dehydrogenase family.</text>
</comment>
<evidence type="ECO:0000256" key="1">
    <source>
        <dbReference type="ARBA" id="ARBA00001947"/>
    </source>
</evidence>
<dbReference type="InterPro" id="IPR020843">
    <property type="entry name" value="ER"/>
</dbReference>
<dbReference type="PANTHER" id="PTHR43350:SF19">
    <property type="entry name" value="D-GULOSIDE 3-DEHYDROGENASE"/>
    <property type="match status" value="1"/>
</dbReference>
<feature type="domain" description="Enoyl reductase (ER)" evidence="7">
    <location>
        <begin position="10"/>
        <end position="358"/>
    </location>
</feature>
<evidence type="ECO:0000313" key="9">
    <source>
        <dbReference type="Proteomes" id="UP001500839"/>
    </source>
</evidence>
<keyword evidence="9" id="KW-1185">Reference proteome</keyword>